<keyword evidence="8" id="KW-1185">Reference proteome</keyword>
<dbReference type="EMBL" id="CP000804">
    <property type="protein sequence ID" value="ABU58139.1"/>
    <property type="molecule type" value="Genomic_DNA"/>
</dbReference>
<dbReference type="PRINTS" id="PR00706">
    <property type="entry name" value="PYROGLUPTASE"/>
</dbReference>
<dbReference type="OrthoDB" id="9779738at2"/>
<evidence type="ECO:0000256" key="5">
    <source>
        <dbReference type="ARBA" id="ARBA00022807"/>
    </source>
</evidence>
<dbReference type="InterPro" id="IPR036440">
    <property type="entry name" value="Peptidase_C15-like_sf"/>
</dbReference>
<dbReference type="HOGENOM" id="CLU_043960_4_3_0"/>
<reference evidence="7 8" key="1">
    <citation type="submission" date="2007-08" db="EMBL/GenBank/DDBJ databases">
        <title>Complete sequence of Roseiflexus castenholzii DSM 13941.</title>
        <authorList>
            <consortium name="US DOE Joint Genome Institute"/>
            <person name="Copeland A."/>
            <person name="Lucas S."/>
            <person name="Lapidus A."/>
            <person name="Barry K."/>
            <person name="Glavina del Rio T."/>
            <person name="Dalin E."/>
            <person name="Tice H."/>
            <person name="Pitluck S."/>
            <person name="Thompson L.S."/>
            <person name="Brettin T."/>
            <person name="Bruce D."/>
            <person name="Detter J.C."/>
            <person name="Han C."/>
            <person name="Tapia R."/>
            <person name="Schmutz J."/>
            <person name="Larimer F."/>
            <person name="Land M."/>
            <person name="Hauser L."/>
            <person name="Kyrpides N."/>
            <person name="Mikhailova N."/>
            <person name="Bryant D.A."/>
            <person name="Hanada S."/>
            <person name="Tsukatani Y."/>
            <person name="Richardson P."/>
        </authorList>
    </citation>
    <scope>NUCLEOTIDE SEQUENCE [LARGE SCALE GENOMIC DNA]</scope>
    <source>
        <strain evidence="8">DSM 13941 / HLO8</strain>
    </source>
</reference>
<gene>
    <name evidence="7" type="ordered locus">Rcas_2052</name>
</gene>
<dbReference type="InterPro" id="IPR000816">
    <property type="entry name" value="Peptidase_C15"/>
</dbReference>
<dbReference type="PANTHER" id="PTHR23402:SF1">
    <property type="entry name" value="PYROGLUTAMYL-PEPTIDASE I"/>
    <property type="match status" value="1"/>
</dbReference>
<dbReference type="GO" id="GO:0006508">
    <property type="term" value="P:proteolysis"/>
    <property type="evidence" value="ECO:0007669"/>
    <property type="project" value="UniProtKB-KW"/>
</dbReference>
<dbReference type="PANTHER" id="PTHR23402">
    <property type="entry name" value="PROTEASE FAMILY C15 PYROGLUTAMYL-PEPTIDASE I-RELATED"/>
    <property type="match status" value="1"/>
</dbReference>
<dbReference type="Proteomes" id="UP000000263">
    <property type="component" value="Chromosome"/>
</dbReference>
<dbReference type="Gene3D" id="3.40.630.20">
    <property type="entry name" value="Peptidase C15, pyroglutamyl peptidase I-like"/>
    <property type="match status" value="1"/>
</dbReference>
<dbReference type="NCBIfam" id="NF009676">
    <property type="entry name" value="PRK13197.1"/>
    <property type="match status" value="1"/>
</dbReference>
<keyword evidence="2" id="KW-0963">Cytoplasm</keyword>
<dbReference type="STRING" id="383372.Rcas_2052"/>
<dbReference type="InterPro" id="IPR016125">
    <property type="entry name" value="Peptidase_C15-like"/>
</dbReference>
<proteinExistence type="inferred from homology"/>
<dbReference type="SUPFAM" id="SSF53182">
    <property type="entry name" value="Pyrrolidone carboxyl peptidase (pyroglutamate aminopeptidase)"/>
    <property type="match status" value="1"/>
</dbReference>
<comment type="similarity">
    <text evidence="1">Belongs to the peptidase C15 family.</text>
</comment>
<dbReference type="InterPro" id="IPR029762">
    <property type="entry name" value="PGP-I_bact-type"/>
</dbReference>
<evidence type="ECO:0000256" key="6">
    <source>
        <dbReference type="PROSITE-ProRule" id="PRU10077"/>
    </source>
</evidence>
<evidence type="ECO:0000256" key="1">
    <source>
        <dbReference type="ARBA" id="ARBA00006641"/>
    </source>
</evidence>
<dbReference type="EC" id="3.4.19.3" evidence="6"/>
<comment type="catalytic activity">
    <reaction evidence="6">
        <text>Release of an N-terminal pyroglutamyl group from a polypeptide, the second amino acid generally not being Pro.</text>
        <dbReference type="EC" id="3.4.19.3"/>
    </reaction>
</comment>
<evidence type="ECO:0000256" key="4">
    <source>
        <dbReference type="ARBA" id="ARBA00022801"/>
    </source>
</evidence>
<organism evidence="7 8">
    <name type="scientific">Roseiflexus castenholzii (strain DSM 13941 / HLO8)</name>
    <dbReference type="NCBI Taxonomy" id="383372"/>
    <lineage>
        <taxon>Bacteria</taxon>
        <taxon>Bacillati</taxon>
        <taxon>Chloroflexota</taxon>
        <taxon>Chloroflexia</taxon>
        <taxon>Chloroflexales</taxon>
        <taxon>Roseiflexineae</taxon>
        <taxon>Roseiflexaceae</taxon>
        <taxon>Roseiflexus</taxon>
    </lineage>
</organism>
<dbReference type="InterPro" id="IPR033694">
    <property type="entry name" value="PGPEP1_Cys_AS"/>
</dbReference>
<dbReference type="MEROPS" id="C15.001"/>
<dbReference type="GO" id="GO:0016920">
    <property type="term" value="F:pyroglutamyl-peptidase activity"/>
    <property type="evidence" value="ECO:0007669"/>
    <property type="project" value="UniProtKB-EC"/>
</dbReference>
<dbReference type="KEGG" id="rca:Rcas_2052"/>
<accession>A7NKW9</accession>
<evidence type="ECO:0000313" key="8">
    <source>
        <dbReference type="Proteomes" id="UP000000263"/>
    </source>
</evidence>
<dbReference type="PIRSF" id="PIRSF015592">
    <property type="entry name" value="Prld-crbxl_pptds"/>
    <property type="match status" value="1"/>
</dbReference>
<dbReference type="AlphaFoldDB" id="A7NKW9"/>
<dbReference type="GO" id="GO:0005829">
    <property type="term" value="C:cytosol"/>
    <property type="evidence" value="ECO:0007669"/>
    <property type="project" value="InterPro"/>
</dbReference>
<keyword evidence="5" id="KW-0788">Thiol protease</keyword>
<dbReference type="eggNOG" id="COG2039">
    <property type="taxonomic scope" value="Bacteria"/>
</dbReference>
<evidence type="ECO:0000313" key="7">
    <source>
        <dbReference type="EMBL" id="ABU58139.1"/>
    </source>
</evidence>
<dbReference type="NCBIfam" id="TIGR00504">
    <property type="entry name" value="pyro_pdase"/>
    <property type="match status" value="1"/>
</dbReference>
<dbReference type="CDD" id="cd00501">
    <property type="entry name" value="Peptidase_C15"/>
    <property type="match status" value="1"/>
</dbReference>
<sequence>MSTLLVTGFEPFGGASVNPSAEVVRRFTNNGKPPDAVTAILPVDAVQAPRMITDLLLDHQPDLCLMLGQADGYAALTVERVAINLCDFRIPDNAGAQRVDEPIVEDGPAAYFSTAPVRDVVRAIRAAGVPVDLSLSAGAYLCNMVYYTALHVCATHCLPTRCLFIHLPSLPSQASADRAPRPTMALETMYAGVCAALRAGLGGEN</sequence>
<keyword evidence="4 7" id="KW-0378">Hydrolase</keyword>
<evidence type="ECO:0000256" key="3">
    <source>
        <dbReference type="ARBA" id="ARBA00022670"/>
    </source>
</evidence>
<dbReference type="Pfam" id="PF01470">
    <property type="entry name" value="Peptidase_C15"/>
    <property type="match status" value="1"/>
</dbReference>
<evidence type="ECO:0000256" key="2">
    <source>
        <dbReference type="ARBA" id="ARBA00022490"/>
    </source>
</evidence>
<dbReference type="RefSeq" id="WP_012120563.1">
    <property type="nucleotide sequence ID" value="NC_009767.1"/>
</dbReference>
<feature type="active site" evidence="6">
    <location>
        <position position="142"/>
    </location>
</feature>
<name>A7NKW9_ROSCS</name>
<keyword evidence="3" id="KW-0645">Protease</keyword>
<protein>
    <recommendedName>
        <fullName evidence="6">Pyroglutamyl-peptidase I</fullName>
        <ecNumber evidence="6">3.4.19.3</ecNumber>
    </recommendedName>
</protein>
<dbReference type="PROSITE" id="PS01334">
    <property type="entry name" value="PYRASE_CYS"/>
    <property type="match status" value="1"/>
</dbReference>